<dbReference type="EMBL" id="LVLJ01001251">
    <property type="protein sequence ID" value="OAE30746.1"/>
    <property type="molecule type" value="Genomic_DNA"/>
</dbReference>
<dbReference type="SUPFAM" id="SSF55961">
    <property type="entry name" value="Bet v1-like"/>
    <property type="match status" value="1"/>
</dbReference>
<comment type="caution">
    <text evidence="1">The sequence shown here is derived from an EMBL/GenBank/DDBJ whole genome shotgun (WGS) entry which is preliminary data.</text>
</comment>
<dbReference type="AlphaFoldDB" id="A0A176WF34"/>
<protein>
    <recommendedName>
        <fullName evidence="3">Bet v I/Major latex protein domain-containing protein</fullName>
    </recommendedName>
</protein>
<organism evidence="1 2">
    <name type="scientific">Marchantia polymorpha subsp. ruderalis</name>
    <dbReference type="NCBI Taxonomy" id="1480154"/>
    <lineage>
        <taxon>Eukaryota</taxon>
        <taxon>Viridiplantae</taxon>
        <taxon>Streptophyta</taxon>
        <taxon>Embryophyta</taxon>
        <taxon>Marchantiophyta</taxon>
        <taxon>Marchantiopsida</taxon>
        <taxon>Marchantiidae</taxon>
        <taxon>Marchantiales</taxon>
        <taxon>Marchantiaceae</taxon>
        <taxon>Marchantia</taxon>
    </lineage>
</organism>
<dbReference type="InterPro" id="IPR053249">
    <property type="entry name" value="LFS"/>
</dbReference>
<dbReference type="PANTHER" id="PTHR33789">
    <property type="entry name" value="LACHRYMATORY-FACTOR SYNTHASE"/>
    <property type="match status" value="1"/>
</dbReference>
<reference evidence="1" key="1">
    <citation type="submission" date="2016-03" db="EMBL/GenBank/DDBJ databases">
        <title>Mechanisms controlling the formation of the plant cell surface in tip-growing cells are functionally conserved among land plants.</title>
        <authorList>
            <person name="Honkanen S."/>
            <person name="Jones V.A."/>
            <person name="Morieri G."/>
            <person name="Champion C."/>
            <person name="Hetherington A.J."/>
            <person name="Kelly S."/>
            <person name="Saint-Marcoux D."/>
            <person name="Proust H."/>
            <person name="Prescott H."/>
            <person name="Dolan L."/>
        </authorList>
    </citation>
    <scope>NUCLEOTIDE SEQUENCE [LARGE SCALE GENOMIC DNA]</scope>
    <source>
        <tissue evidence="1">Whole gametophyte</tissue>
    </source>
</reference>
<keyword evidence="2" id="KW-1185">Reference proteome</keyword>
<proteinExistence type="predicted"/>
<dbReference type="Proteomes" id="UP000077202">
    <property type="component" value="Unassembled WGS sequence"/>
</dbReference>
<name>A0A176WF34_MARPO</name>
<dbReference type="PANTHER" id="PTHR33789:SF5">
    <property type="entry name" value="BET V I_MAJOR LATEX PROTEIN DOMAIN-CONTAINING PROTEIN"/>
    <property type="match status" value="1"/>
</dbReference>
<evidence type="ECO:0000313" key="1">
    <source>
        <dbReference type="EMBL" id="OAE30746.1"/>
    </source>
</evidence>
<gene>
    <name evidence="1" type="ORF">AXG93_2265s1030</name>
</gene>
<accession>A0A176WF34</accession>
<dbReference type="Pfam" id="PF10604">
    <property type="entry name" value="Polyketide_cyc2"/>
    <property type="match status" value="1"/>
</dbReference>
<dbReference type="InterPro" id="IPR019587">
    <property type="entry name" value="Polyketide_cyclase/dehydratase"/>
</dbReference>
<evidence type="ECO:0000313" key="2">
    <source>
        <dbReference type="Proteomes" id="UP000077202"/>
    </source>
</evidence>
<sequence>MEDLQQPPADANILRRCGDESWQFLSDCWRQRTSITYCSTREKNEGESTPNHITITAGDGSSLVEGDGIAWSNDGLVSVDQVNTRRAFVEEAHDLQNGESEEEYSTSCCNAFAWPEVVTSCGAKNDVHSTGKGLEGLHSGLEDIGTGTETHAKRVHAWCEFVLDEKMAERLKMWGGGVALTIEVPIEEAWDALGDFCDISKCLTLDDSERSTYEGERNSPGCIRHVIRRVEWAKEELVAIDSRKHSLKYKMLENGFGFTTYEASIKLKQVSDKKTAVSWTVNMAPVAGKTESEILTNKMCKAFAHGIKKVEADYQKRVALSSL</sequence>
<dbReference type="Gene3D" id="3.30.530.20">
    <property type="match status" value="1"/>
</dbReference>
<dbReference type="InterPro" id="IPR023393">
    <property type="entry name" value="START-like_dom_sf"/>
</dbReference>
<evidence type="ECO:0008006" key="3">
    <source>
        <dbReference type="Google" id="ProtNLM"/>
    </source>
</evidence>
<dbReference type="CDD" id="cd07821">
    <property type="entry name" value="PYR_PYL_RCAR_like"/>
    <property type="match status" value="1"/>
</dbReference>